<evidence type="ECO:0000313" key="4">
    <source>
        <dbReference type="EnsemblPlants" id="Zm00001eb198800_P002"/>
    </source>
</evidence>
<feature type="domain" description="DCD" evidence="3">
    <location>
        <begin position="275"/>
        <end position="375"/>
    </location>
</feature>
<keyword evidence="2" id="KW-0472">Membrane</keyword>
<feature type="region of interest" description="Disordered" evidence="1">
    <location>
        <begin position="440"/>
        <end position="473"/>
    </location>
</feature>
<feature type="compositionally biased region" description="Basic and acidic residues" evidence="1">
    <location>
        <begin position="440"/>
        <end position="449"/>
    </location>
</feature>
<keyword evidence="2" id="KW-1133">Transmembrane helix</keyword>
<dbReference type="GO" id="GO:0016020">
    <property type="term" value="C:membrane"/>
    <property type="evidence" value="ECO:0007669"/>
    <property type="project" value="InterPro"/>
</dbReference>
<dbReference type="InterPro" id="IPR043130">
    <property type="entry name" value="CDP-OH_PTrfase_TM_dom"/>
</dbReference>
<dbReference type="GO" id="GO:0016780">
    <property type="term" value="F:phosphotransferase activity, for other substituted phosphate groups"/>
    <property type="evidence" value="ECO:0007669"/>
    <property type="project" value="InterPro"/>
</dbReference>
<reference evidence="4" key="3">
    <citation type="submission" date="2021-05" db="UniProtKB">
        <authorList>
            <consortium name="EnsemblPlants"/>
        </authorList>
    </citation>
    <scope>IDENTIFICATION</scope>
    <source>
        <strain evidence="4">cv. B73</strain>
    </source>
</reference>
<dbReference type="PANTHER" id="PTHR31474:SF1">
    <property type="entry name" value="EXPRESSED PROTEIN"/>
    <property type="match status" value="1"/>
</dbReference>
<evidence type="ECO:0000256" key="1">
    <source>
        <dbReference type="SAM" id="MobiDB-lite"/>
    </source>
</evidence>
<protein>
    <recommendedName>
        <fullName evidence="3">DCD domain-containing protein</fullName>
    </recommendedName>
</protein>
<dbReference type="AlphaFoldDB" id="A0A804NZY6"/>
<evidence type="ECO:0000313" key="5">
    <source>
        <dbReference type="Proteomes" id="UP000007305"/>
    </source>
</evidence>
<dbReference type="SMART" id="SM00767">
    <property type="entry name" value="DCD"/>
    <property type="match status" value="1"/>
</dbReference>
<dbReference type="InterPro" id="IPR013989">
    <property type="entry name" value="Dev_and_cell_death_domain"/>
</dbReference>
<dbReference type="InterPro" id="IPR000462">
    <property type="entry name" value="CDP-OH_P_trans"/>
</dbReference>
<keyword evidence="2" id="KW-0812">Transmembrane</keyword>
<dbReference type="Pfam" id="PF01066">
    <property type="entry name" value="CDP-OH_P_transf"/>
    <property type="match status" value="1"/>
</dbReference>
<dbReference type="Proteomes" id="UP000007305">
    <property type="component" value="Chromosome 4"/>
</dbReference>
<evidence type="ECO:0000256" key="2">
    <source>
        <dbReference type="SAM" id="Phobius"/>
    </source>
</evidence>
<dbReference type="InParanoid" id="A0A804NZY6"/>
<name>A0A804NZY6_MAIZE</name>
<keyword evidence="5" id="KW-1185">Reference proteome</keyword>
<dbReference type="EnsemblPlants" id="Zm00001eb198800_T002">
    <property type="protein sequence ID" value="Zm00001eb198800_P002"/>
    <property type="gene ID" value="Zm00001eb198800"/>
</dbReference>
<reference evidence="4" key="2">
    <citation type="submission" date="2019-07" db="EMBL/GenBank/DDBJ databases">
        <authorList>
            <person name="Seetharam A."/>
            <person name="Woodhouse M."/>
            <person name="Cannon E."/>
        </authorList>
    </citation>
    <scope>NUCLEOTIDE SEQUENCE [LARGE SCALE GENOMIC DNA]</scope>
    <source>
        <strain evidence="4">cv. B73</strain>
    </source>
</reference>
<evidence type="ECO:0000259" key="3">
    <source>
        <dbReference type="SMART" id="SM00767"/>
    </source>
</evidence>
<dbReference type="PANTHER" id="PTHR31474">
    <property type="entry name" value="HR-LIKE LESION-INDUCER"/>
    <property type="match status" value="1"/>
</dbReference>
<dbReference type="Gene3D" id="1.20.120.1760">
    <property type="match status" value="1"/>
</dbReference>
<proteinExistence type="predicted"/>
<feature type="transmembrane region" description="Helical" evidence="2">
    <location>
        <begin position="42"/>
        <end position="67"/>
    </location>
</feature>
<feature type="transmembrane region" description="Helical" evidence="2">
    <location>
        <begin position="79"/>
        <end position="100"/>
    </location>
</feature>
<dbReference type="Pfam" id="PF05514">
    <property type="entry name" value="HR_lesion"/>
    <property type="match status" value="1"/>
</dbReference>
<dbReference type="Gramene" id="Zm00001eb198800_T002">
    <property type="protein sequence ID" value="Zm00001eb198800_P002"/>
    <property type="gene ID" value="Zm00001eb198800"/>
</dbReference>
<accession>A0A804NZY6</accession>
<sequence>MPAGPLALEPLAFSAHLGVAVPHIELKHVVAATIGLKGLGSLLFILSSSLGAYLLLLYLALITPIIHDFYNYDMEKAEFAGLFAKFTQDLALIGALLFFLGMKNSIPKRQGGKKSPRRRRTRFHFAGHDPNKGVTGVNRDRYNDGSIKHSLLKQSSLDLLTIETPGLKKNDSFSRWMSKELEEVVDLAGCLCSEPFTFSRPTIQHSRCFTRLCIYWYKYKGAGIAEADSCASGAGISLAFYMEGPWAAMTTTGIFLAVAVTDWLDGYIARKMQLGTPFGAFLDNSNKYRHCRSITNIARASSTIPLSVSMSSSGSIDPTAWEDKKCKGESRFPAQVRIRVRKLCKPLCPVLHHYDGPKFRLELSIAEDRRGLIGRRRRRAEAVIAGQGAQVHHGRRLPPPPLRVAVDGQRCRHRHRRREARRGAVRAVADLHLAVTEGEGRRFPCDEGHQAAPAAQEKGQERGQDPPSIKHLA</sequence>
<organism evidence="4 5">
    <name type="scientific">Zea mays</name>
    <name type="common">Maize</name>
    <dbReference type="NCBI Taxonomy" id="4577"/>
    <lineage>
        <taxon>Eukaryota</taxon>
        <taxon>Viridiplantae</taxon>
        <taxon>Streptophyta</taxon>
        <taxon>Embryophyta</taxon>
        <taxon>Tracheophyta</taxon>
        <taxon>Spermatophyta</taxon>
        <taxon>Magnoliopsida</taxon>
        <taxon>Liliopsida</taxon>
        <taxon>Poales</taxon>
        <taxon>Poaceae</taxon>
        <taxon>PACMAD clade</taxon>
        <taxon>Panicoideae</taxon>
        <taxon>Andropogonodae</taxon>
        <taxon>Andropogoneae</taxon>
        <taxon>Tripsacinae</taxon>
        <taxon>Zea</taxon>
    </lineage>
</organism>
<dbReference type="GO" id="GO:0008654">
    <property type="term" value="P:phospholipid biosynthetic process"/>
    <property type="evidence" value="ECO:0007669"/>
    <property type="project" value="InterPro"/>
</dbReference>
<reference evidence="5" key="1">
    <citation type="journal article" date="2009" name="Science">
        <title>The B73 maize genome: complexity, diversity, and dynamics.</title>
        <authorList>
            <person name="Schnable P.S."/>
            <person name="Ware D."/>
            <person name="Fulton R.S."/>
            <person name="Stein J.C."/>
            <person name="Wei F."/>
            <person name="Pasternak S."/>
            <person name="Liang C."/>
            <person name="Zhang J."/>
            <person name="Fulton L."/>
            <person name="Graves T.A."/>
            <person name="Minx P."/>
            <person name="Reily A.D."/>
            <person name="Courtney L."/>
            <person name="Kruchowski S.S."/>
            <person name="Tomlinson C."/>
            <person name="Strong C."/>
            <person name="Delehaunty K."/>
            <person name="Fronick C."/>
            <person name="Courtney B."/>
            <person name="Rock S.M."/>
            <person name="Belter E."/>
            <person name="Du F."/>
            <person name="Kim K."/>
            <person name="Abbott R.M."/>
            <person name="Cotton M."/>
            <person name="Levy A."/>
            <person name="Marchetto P."/>
            <person name="Ochoa K."/>
            <person name="Jackson S.M."/>
            <person name="Gillam B."/>
            <person name="Chen W."/>
            <person name="Yan L."/>
            <person name="Higginbotham J."/>
            <person name="Cardenas M."/>
            <person name="Waligorski J."/>
            <person name="Applebaum E."/>
            <person name="Phelps L."/>
            <person name="Falcone J."/>
            <person name="Kanchi K."/>
            <person name="Thane T."/>
            <person name="Scimone A."/>
            <person name="Thane N."/>
            <person name="Henke J."/>
            <person name="Wang T."/>
            <person name="Ruppert J."/>
            <person name="Shah N."/>
            <person name="Rotter K."/>
            <person name="Hodges J."/>
            <person name="Ingenthron E."/>
            <person name="Cordes M."/>
            <person name="Kohlberg S."/>
            <person name="Sgro J."/>
            <person name="Delgado B."/>
            <person name="Mead K."/>
            <person name="Chinwalla A."/>
            <person name="Leonard S."/>
            <person name="Crouse K."/>
            <person name="Collura K."/>
            <person name="Kudrna D."/>
            <person name="Currie J."/>
            <person name="He R."/>
            <person name="Angelova A."/>
            <person name="Rajasekar S."/>
            <person name="Mueller T."/>
            <person name="Lomeli R."/>
            <person name="Scara G."/>
            <person name="Ko A."/>
            <person name="Delaney K."/>
            <person name="Wissotski M."/>
            <person name="Lopez G."/>
            <person name="Campos D."/>
            <person name="Braidotti M."/>
            <person name="Ashley E."/>
            <person name="Golser W."/>
            <person name="Kim H."/>
            <person name="Lee S."/>
            <person name="Lin J."/>
            <person name="Dujmic Z."/>
            <person name="Kim W."/>
            <person name="Talag J."/>
            <person name="Zuccolo A."/>
            <person name="Fan C."/>
            <person name="Sebastian A."/>
            <person name="Kramer M."/>
            <person name="Spiegel L."/>
            <person name="Nascimento L."/>
            <person name="Zutavern T."/>
            <person name="Miller B."/>
            <person name="Ambroise C."/>
            <person name="Muller S."/>
            <person name="Spooner W."/>
            <person name="Narechania A."/>
            <person name="Ren L."/>
            <person name="Wei S."/>
            <person name="Kumari S."/>
            <person name="Faga B."/>
            <person name="Levy M.J."/>
            <person name="McMahan L."/>
            <person name="Van Buren P."/>
            <person name="Vaughn M.W."/>
            <person name="Ying K."/>
            <person name="Yeh C.-T."/>
            <person name="Emrich S.J."/>
            <person name="Jia Y."/>
            <person name="Kalyanaraman A."/>
            <person name="Hsia A.-P."/>
            <person name="Barbazuk W.B."/>
            <person name="Baucom R.S."/>
            <person name="Brutnell T.P."/>
            <person name="Carpita N.C."/>
            <person name="Chaparro C."/>
            <person name="Chia J.-M."/>
            <person name="Deragon J.-M."/>
            <person name="Estill J.C."/>
            <person name="Fu Y."/>
            <person name="Jeddeloh J.A."/>
            <person name="Han Y."/>
            <person name="Lee H."/>
            <person name="Li P."/>
            <person name="Lisch D.R."/>
            <person name="Liu S."/>
            <person name="Liu Z."/>
            <person name="Nagel D.H."/>
            <person name="McCann M.C."/>
            <person name="SanMiguel P."/>
            <person name="Myers A.M."/>
            <person name="Nettleton D."/>
            <person name="Nguyen J."/>
            <person name="Penning B.W."/>
            <person name="Ponnala L."/>
            <person name="Schneider K.L."/>
            <person name="Schwartz D.C."/>
            <person name="Sharma A."/>
            <person name="Soderlund C."/>
            <person name="Springer N.M."/>
            <person name="Sun Q."/>
            <person name="Wang H."/>
            <person name="Waterman M."/>
            <person name="Westerman R."/>
            <person name="Wolfgruber T.K."/>
            <person name="Yang L."/>
            <person name="Yu Y."/>
            <person name="Zhang L."/>
            <person name="Zhou S."/>
            <person name="Zhu Q."/>
            <person name="Bennetzen J.L."/>
            <person name="Dawe R.K."/>
            <person name="Jiang J."/>
            <person name="Jiang N."/>
            <person name="Presting G.G."/>
            <person name="Wessler S.R."/>
            <person name="Aluru S."/>
            <person name="Martienssen R.A."/>
            <person name="Clifton S.W."/>
            <person name="McCombie W.R."/>
            <person name="Wing R.A."/>
            <person name="Wilson R.K."/>
        </authorList>
    </citation>
    <scope>NUCLEOTIDE SEQUENCE [LARGE SCALE GENOMIC DNA]</scope>
    <source>
        <strain evidence="5">cv. B73</strain>
    </source>
</reference>
<dbReference type="InterPro" id="IPR008637">
    <property type="entry name" value="HR_lesion"/>
</dbReference>